<name>A0A433QT73_9FUNG</name>
<proteinExistence type="predicted"/>
<evidence type="ECO:0000313" key="2">
    <source>
        <dbReference type="Proteomes" id="UP000274822"/>
    </source>
</evidence>
<organism evidence="1 2">
    <name type="scientific">Jimgerdemannia flammicorona</name>
    <dbReference type="NCBI Taxonomy" id="994334"/>
    <lineage>
        <taxon>Eukaryota</taxon>
        <taxon>Fungi</taxon>
        <taxon>Fungi incertae sedis</taxon>
        <taxon>Mucoromycota</taxon>
        <taxon>Mucoromycotina</taxon>
        <taxon>Endogonomycetes</taxon>
        <taxon>Endogonales</taxon>
        <taxon>Endogonaceae</taxon>
        <taxon>Jimgerdemannia</taxon>
    </lineage>
</organism>
<comment type="caution">
    <text evidence="1">The sequence shown here is derived from an EMBL/GenBank/DDBJ whole genome shotgun (WGS) entry which is preliminary data.</text>
</comment>
<reference evidence="1 2" key="1">
    <citation type="journal article" date="2018" name="New Phytol.">
        <title>Phylogenomics of Endogonaceae and evolution of mycorrhizas within Mucoromycota.</title>
        <authorList>
            <person name="Chang Y."/>
            <person name="Desiro A."/>
            <person name="Na H."/>
            <person name="Sandor L."/>
            <person name="Lipzen A."/>
            <person name="Clum A."/>
            <person name="Barry K."/>
            <person name="Grigoriev I.V."/>
            <person name="Martin F.M."/>
            <person name="Stajich J.E."/>
            <person name="Smith M.E."/>
            <person name="Bonito G."/>
            <person name="Spatafora J.W."/>
        </authorList>
    </citation>
    <scope>NUCLEOTIDE SEQUENCE [LARGE SCALE GENOMIC DNA]</scope>
    <source>
        <strain evidence="1 2">AD002</strain>
    </source>
</reference>
<dbReference type="EMBL" id="RBNJ01001601">
    <property type="protein sequence ID" value="RUS32989.1"/>
    <property type="molecule type" value="Genomic_DNA"/>
</dbReference>
<protein>
    <submittedName>
        <fullName evidence="1">Uncharacterized protein</fullName>
    </submittedName>
</protein>
<accession>A0A433QT73</accession>
<keyword evidence="2" id="KW-1185">Reference proteome</keyword>
<sequence>MPSPSGRCGVRKTPSSAIRNWITEDWDRGGVGDLMLCCVGIIEVRAVSHKSGFIQLVFLSLI</sequence>
<gene>
    <name evidence="1" type="ORF">BC938DRAFT_473583</name>
</gene>
<dbReference type="AlphaFoldDB" id="A0A433QT73"/>
<dbReference type="Proteomes" id="UP000274822">
    <property type="component" value="Unassembled WGS sequence"/>
</dbReference>
<evidence type="ECO:0000313" key="1">
    <source>
        <dbReference type="EMBL" id="RUS32989.1"/>
    </source>
</evidence>